<dbReference type="Gene3D" id="1.10.630.10">
    <property type="entry name" value="Cytochrome P450"/>
    <property type="match status" value="1"/>
</dbReference>
<evidence type="ECO:0000256" key="7">
    <source>
        <dbReference type="ARBA" id="ARBA00023033"/>
    </source>
</evidence>
<comment type="cofactor">
    <cofactor evidence="1 8">
        <name>heme</name>
        <dbReference type="ChEBI" id="CHEBI:30413"/>
    </cofactor>
</comment>
<keyword evidence="7 9" id="KW-0503">Monooxygenase</keyword>
<evidence type="ECO:0000313" key="11">
    <source>
        <dbReference type="Proteomes" id="UP001652660"/>
    </source>
</evidence>
<keyword evidence="3 8" id="KW-0349">Heme</keyword>
<feature type="signal peptide" evidence="10">
    <location>
        <begin position="1"/>
        <end position="20"/>
    </location>
</feature>
<dbReference type="PANTHER" id="PTHR47944">
    <property type="entry name" value="CYTOCHROME P450 98A9"/>
    <property type="match status" value="1"/>
</dbReference>
<dbReference type="GO" id="GO:0004497">
    <property type="term" value="F:monooxygenase activity"/>
    <property type="evidence" value="ECO:0007669"/>
    <property type="project" value="UniProtKB-KW"/>
</dbReference>
<feature type="chain" id="PRO_5028064510" evidence="10">
    <location>
        <begin position="21"/>
        <end position="509"/>
    </location>
</feature>
<evidence type="ECO:0000256" key="1">
    <source>
        <dbReference type="ARBA" id="ARBA00001971"/>
    </source>
</evidence>
<dbReference type="SUPFAM" id="SSF48264">
    <property type="entry name" value="Cytochrome P450"/>
    <property type="match status" value="1"/>
</dbReference>
<protein>
    <submittedName>
        <fullName evidence="12">Tryptophan N-monooxygenase CYP79A68-like</fullName>
    </submittedName>
</protein>
<evidence type="ECO:0000256" key="3">
    <source>
        <dbReference type="ARBA" id="ARBA00022617"/>
    </source>
</evidence>
<evidence type="ECO:0000256" key="5">
    <source>
        <dbReference type="ARBA" id="ARBA00023002"/>
    </source>
</evidence>
<name>A0A6P6TXA1_COFAR</name>
<reference evidence="12" key="2">
    <citation type="submission" date="2025-08" db="UniProtKB">
        <authorList>
            <consortium name="RefSeq"/>
        </authorList>
    </citation>
    <scope>IDENTIFICATION</scope>
    <source>
        <tissue evidence="12">Leaves</tissue>
    </source>
</reference>
<comment type="similarity">
    <text evidence="2 9">Belongs to the cytochrome P450 family.</text>
</comment>
<keyword evidence="11" id="KW-1185">Reference proteome</keyword>
<keyword evidence="6 8" id="KW-0408">Iron</keyword>
<evidence type="ECO:0000256" key="10">
    <source>
        <dbReference type="SAM" id="SignalP"/>
    </source>
</evidence>
<sequence>MELSSILWSLFSMLIPMLLSSLIRQKKSNPPSPLPPGPKSLPFVGCIFQMLRNRPTFEWMHKIMHEMNTEIACFRLGGIHVIPVTSPEIAREFLKKQDSIFSSRPVCMSAELRSSKYLSAVLSPSGNQQKKMKKIVISSVLSPAKHRWLHGKRIKEADHLVNYILNQCNNSLTGGEVNIRIAARHYCRNVTRRMFFDKRFFGRGTEDGGPGTEEVEHVEALFTILDHLFAFSLSDYVPWMRSFDMDGHEKILSMAVGSVRKHQDPEIDRRIEMWKNGLKKEEEDLLDVLIMLRDGTGRPLLTTEEIKAQIMELMLAAVDNPSNAIEWVLAEMLNQPELLQKATQELDTVVGRDRLVQEFDLPRLKYIKACIKEAFRLHPISPFNVPHVSTQDTIVGGYFIPKGSHVLLSRLGLGRNPRIWEDPLKFKPERHLEDLDELKVDLNNQELHLLSFGIGRRGCPGVQLGSTMSIMLLARLLHSFTWEIPRGLSRIDLTESPLFAIAKPRLAIL</sequence>
<dbReference type="PROSITE" id="PS00086">
    <property type="entry name" value="CYTOCHROME_P450"/>
    <property type="match status" value="1"/>
</dbReference>
<proteinExistence type="inferred from homology"/>
<evidence type="ECO:0000256" key="6">
    <source>
        <dbReference type="ARBA" id="ARBA00023004"/>
    </source>
</evidence>
<evidence type="ECO:0000313" key="12">
    <source>
        <dbReference type="RefSeq" id="XP_027082502.1"/>
    </source>
</evidence>
<dbReference type="GeneID" id="113704828"/>
<evidence type="ECO:0000256" key="2">
    <source>
        <dbReference type="ARBA" id="ARBA00010617"/>
    </source>
</evidence>
<dbReference type="InterPro" id="IPR001128">
    <property type="entry name" value="Cyt_P450"/>
</dbReference>
<dbReference type="GO" id="GO:0020037">
    <property type="term" value="F:heme binding"/>
    <property type="evidence" value="ECO:0007669"/>
    <property type="project" value="InterPro"/>
</dbReference>
<dbReference type="AlphaFoldDB" id="A0A6P6TXA1"/>
<keyword evidence="4 8" id="KW-0479">Metal-binding</keyword>
<dbReference type="GO" id="GO:0044550">
    <property type="term" value="P:secondary metabolite biosynthetic process"/>
    <property type="evidence" value="ECO:0007669"/>
    <property type="project" value="UniProtKB-ARBA"/>
</dbReference>
<organism evidence="11 12">
    <name type="scientific">Coffea arabica</name>
    <name type="common">Arabian coffee</name>
    <dbReference type="NCBI Taxonomy" id="13443"/>
    <lineage>
        <taxon>Eukaryota</taxon>
        <taxon>Viridiplantae</taxon>
        <taxon>Streptophyta</taxon>
        <taxon>Embryophyta</taxon>
        <taxon>Tracheophyta</taxon>
        <taxon>Spermatophyta</taxon>
        <taxon>Magnoliopsida</taxon>
        <taxon>eudicotyledons</taxon>
        <taxon>Gunneridae</taxon>
        <taxon>Pentapetalae</taxon>
        <taxon>asterids</taxon>
        <taxon>lamiids</taxon>
        <taxon>Gentianales</taxon>
        <taxon>Rubiaceae</taxon>
        <taxon>Ixoroideae</taxon>
        <taxon>Gardenieae complex</taxon>
        <taxon>Bertiereae - Coffeeae clade</taxon>
        <taxon>Coffeeae</taxon>
        <taxon>Coffea</taxon>
    </lineage>
</organism>
<dbReference type="OrthoDB" id="2789670at2759"/>
<dbReference type="RefSeq" id="XP_027082502.1">
    <property type="nucleotide sequence ID" value="XM_027226701.2"/>
</dbReference>
<evidence type="ECO:0000256" key="8">
    <source>
        <dbReference type="PIRSR" id="PIRSR602401-1"/>
    </source>
</evidence>
<dbReference type="Pfam" id="PF00067">
    <property type="entry name" value="p450"/>
    <property type="match status" value="1"/>
</dbReference>
<dbReference type="InterPro" id="IPR036396">
    <property type="entry name" value="Cyt_P450_sf"/>
</dbReference>
<dbReference type="GO" id="GO:0016705">
    <property type="term" value="F:oxidoreductase activity, acting on paired donors, with incorporation or reduction of molecular oxygen"/>
    <property type="evidence" value="ECO:0007669"/>
    <property type="project" value="InterPro"/>
</dbReference>
<dbReference type="InterPro" id="IPR002401">
    <property type="entry name" value="Cyt_P450_E_grp-I"/>
</dbReference>
<evidence type="ECO:0000256" key="9">
    <source>
        <dbReference type="RuleBase" id="RU000461"/>
    </source>
</evidence>
<dbReference type="InterPro" id="IPR017972">
    <property type="entry name" value="Cyt_P450_CS"/>
</dbReference>
<gene>
    <name evidence="12" type="primary">LOC113704828</name>
</gene>
<dbReference type="PANTHER" id="PTHR47944:SF4">
    <property type="entry name" value="OS09G0441700 PROTEIN"/>
    <property type="match status" value="1"/>
</dbReference>
<dbReference type="PRINTS" id="PR00385">
    <property type="entry name" value="P450"/>
</dbReference>
<evidence type="ECO:0000256" key="4">
    <source>
        <dbReference type="ARBA" id="ARBA00022723"/>
    </source>
</evidence>
<accession>A0A6P6TXA1</accession>
<dbReference type="Proteomes" id="UP001652660">
    <property type="component" value="Chromosome 8e"/>
</dbReference>
<keyword evidence="10" id="KW-0732">Signal</keyword>
<dbReference type="PRINTS" id="PR00463">
    <property type="entry name" value="EP450I"/>
</dbReference>
<dbReference type="GO" id="GO:0005506">
    <property type="term" value="F:iron ion binding"/>
    <property type="evidence" value="ECO:0007669"/>
    <property type="project" value="InterPro"/>
</dbReference>
<reference evidence="11" key="1">
    <citation type="journal article" date="2025" name="Foods">
        <title>Unveiling the Microbial Signatures of Arabica Coffee Cherries: Insights into Ripeness Specific Diversity, Functional Traits, and Implications for Quality and Safety.</title>
        <authorList>
            <consortium name="RefSeq"/>
            <person name="Tenea G.N."/>
            <person name="Cifuentes V."/>
            <person name="Reyes P."/>
            <person name="Cevallos-Vallejos M."/>
        </authorList>
    </citation>
    <scope>NUCLEOTIDE SEQUENCE [LARGE SCALE GENOMIC DNA]</scope>
</reference>
<feature type="binding site" description="axial binding residue" evidence="8">
    <location>
        <position position="459"/>
    </location>
    <ligand>
        <name>heme</name>
        <dbReference type="ChEBI" id="CHEBI:30413"/>
    </ligand>
    <ligandPart>
        <name>Fe</name>
        <dbReference type="ChEBI" id="CHEBI:18248"/>
    </ligandPart>
</feature>
<keyword evidence="5 9" id="KW-0560">Oxidoreductase</keyword>